<protein>
    <recommendedName>
        <fullName evidence="4">Pilus assembly protein</fullName>
    </recommendedName>
</protein>
<comment type="caution">
    <text evidence="2">The sequence shown here is derived from an EMBL/GenBank/DDBJ whole genome shotgun (WGS) entry which is preliminary data.</text>
</comment>
<organism evidence="2 3">
    <name type="scientific">Bifidobacterium platyrrhinorum</name>
    <dbReference type="NCBI Taxonomy" id="2661628"/>
    <lineage>
        <taxon>Bacteria</taxon>
        <taxon>Bacillati</taxon>
        <taxon>Actinomycetota</taxon>
        <taxon>Actinomycetes</taxon>
        <taxon>Bifidobacteriales</taxon>
        <taxon>Bifidobacteriaceae</taxon>
        <taxon>Bifidobacterium</taxon>
    </lineage>
</organism>
<keyword evidence="1" id="KW-1133">Transmembrane helix</keyword>
<dbReference type="RefSeq" id="WP_163197038.1">
    <property type="nucleotide sequence ID" value="NZ_WHZV01000004.1"/>
</dbReference>
<proteinExistence type="predicted"/>
<evidence type="ECO:0000313" key="2">
    <source>
        <dbReference type="EMBL" id="NEG55331.1"/>
    </source>
</evidence>
<evidence type="ECO:0008006" key="4">
    <source>
        <dbReference type="Google" id="ProtNLM"/>
    </source>
</evidence>
<keyword evidence="1" id="KW-0812">Transmembrane</keyword>
<feature type="transmembrane region" description="Helical" evidence="1">
    <location>
        <begin position="375"/>
        <end position="400"/>
    </location>
</feature>
<evidence type="ECO:0000313" key="3">
    <source>
        <dbReference type="Proteomes" id="UP000483293"/>
    </source>
</evidence>
<reference evidence="2 3" key="1">
    <citation type="submission" date="2019-10" db="EMBL/GenBank/DDBJ databases">
        <title>Bifidobacterium from non-human primates.</title>
        <authorList>
            <person name="Modesto M."/>
        </authorList>
    </citation>
    <scope>NUCLEOTIDE SEQUENCE [LARGE SCALE GENOMIC DNA]</scope>
    <source>
        <strain evidence="2 3">SMA15</strain>
    </source>
</reference>
<feature type="transmembrane region" description="Helical" evidence="1">
    <location>
        <begin position="159"/>
        <end position="178"/>
    </location>
</feature>
<evidence type="ECO:0000256" key="1">
    <source>
        <dbReference type="SAM" id="Phobius"/>
    </source>
</evidence>
<name>A0A6L9SVX9_9BIFI</name>
<accession>A0A6L9SVX9</accession>
<feature type="transmembrane region" description="Helical" evidence="1">
    <location>
        <begin position="184"/>
        <end position="205"/>
    </location>
</feature>
<dbReference type="Proteomes" id="UP000483293">
    <property type="component" value="Unassembled WGS sequence"/>
</dbReference>
<dbReference type="PANTHER" id="PTHR35007">
    <property type="entry name" value="INTEGRAL MEMBRANE PROTEIN-RELATED"/>
    <property type="match status" value="1"/>
</dbReference>
<keyword evidence="3" id="KW-1185">Reference proteome</keyword>
<feature type="transmembrane region" description="Helical" evidence="1">
    <location>
        <begin position="6"/>
        <end position="25"/>
    </location>
</feature>
<dbReference type="EMBL" id="WHZV01000004">
    <property type="protein sequence ID" value="NEG55331.1"/>
    <property type="molecule type" value="Genomic_DNA"/>
</dbReference>
<dbReference type="AlphaFoldDB" id="A0A6L9SVX9"/>
<dbReference type="PANTHER" id="PTHR35007:SF4">
    <property type="entry name" value="CONSERVED TRANSMEMBRANE PROTEIN-RELATED"/>
    <property type="match status" value="1"/>
</dbReference>
<keyword evidence="1" id="KW-0472">Membrane</keyword>
<gene>
    <name evidence="2" type="ORF">GFD21_06025</name>
</gene>
<sequence>MRAGIIITGLAVAAAAAAPTVLTVAERVTRRAAVRPRDGGRANGAGLPRTGIDAVISAVIARAKGGGTVAESFQEQGGERFASTQVTTARVSTVLRRRMTDDETDSDAERTARHLAAACRLSEGLGCEVTGCLEAVADDYRRHRRAVDLKRRSFAMPKATIRLLSALPVVTVMLGELMGARPVAFLLGTPQGILCLAAGGLWYAVGMAWTRRLLAGFDDAGGDGADGDDDASIALAMLRAALGTGAPIPRALDAVGEALGAGADEPSPPGGIPAGLRMAGRALSRGATWHEAWVMAESSCAGTVPARARAREPPRRDGGTEPARGTAIALIGECLAEAWRHGASPTGRLELAIDRHDRDALAAIEQAAARLSVRLLAPTGLCFLPSFILIGVVPAIVSFIM</sequence>